<keyword evidence="8 9" id="KW-0472">Membrane</keyword>
<proteinExistence type="inferred from homology"/>
<dbReference type="InterPro" id="IPR028945">
    <property type="entry name" value="Get1"/>
</dbReference>
<dbReference type="AlphaFoldDB" id="A0AA38S2K6"/>
<dbReference type="Pfam" id="PF04420">
    <property type="entry name" value="CHD5"/>
    <property type="match status" value="1"/>
</dbReference>
<evidence type="ECO:0000256" key="10">
    <source>
        <dbReference type="SAM" id="MobiDB-lite"/>
    </source>
</evidence>
<dbReference type="HAMAP" id="MF_03113">
    <property type="entry name" value="Get1"/>
    <property type="match status" value="1"/>
</dbReference>
<evidence type="ECO:0000256" key="2">
    <source>
        <dbReference type="ARBA" id="ARBA00010799"/>
    </source>
</evidence>
<evidence type="ECO:0000256" key="5">
    <source>
        <dbReference type="ARBA" id="ARBA00022824"/>
    </source>
</evidence>
<keyword evidence="6 9" id="KW-1133">Transmembrane helix</keyword>
<dbReference type="InterPro" id="IPR027538">
    <property type="entry name" value="Get1_fungi"/>
</dbReference>
<keyword evidence="7 9" id="KW-0175">Coiled coil</keyword>
<name>A0AA38S2K6_9PEZI</name>
<feature type="topological domain" description="Lumenal" evidence="9">
    <location>
        <begin position="1"/>
        <end position="4"/>
    </location>
</feature>
<dbReference type="Gene3D" id="1.10.287.660">
    <property type="entry name" value="Helix hairpin bin"/>
    <property type="match status" value="1"/>
</dbReference>
<evidence type="ECO:0000256" key="9">
    <source>
        <dbReference type="HAMAP-Rule" id="MF_03113"/>
    </source>
</evidence>
<evidence type="ECO:0000313" key="12">
    <source>
        <dbReference type="Proteomes" id="UP001174691"/>
    </source>
</evidence>
<comment type="caution">
    <text evidence="9">Lacks conserved residue(s) required for the propagation of feature annotation.</text>
</comment>
<feature type="region of interest" description="Disordered" evidence="10">
    <location>
        <begin position="192"/>
        <end position="212"/>
    </location>
</feature>
<accession>A0AA38S2K6</accession>
<comment type="subcellular location">
    <subcellularLocation>
        <location evidence="1">Endoplasmic reticulum membrane</location>
        <topology evidence="1">Multi-pass membrane protein</topology>
    </subcellularLocation>
</comment>
<dbReference type="InterPro" id="IPR029012">
    <property type="entry name" value="Helix_hairpin_bin_sf"/>
</dbReference>
<dbReference type="PANTHER" id="PTHR42650:SF1">
    <property type="entry name" value="GUIDED ENTRY OF TAIL-ANCHORED PROTEINS FACTOR 1"/>
    <property type="match status" value="1"/>
</dbReference>
<gene>
    <name evidence="9" type="primary">GET1</name>
    <name evidence="11" type="ORF">NKR19_g550</name>
</gene>
<comment type="similarity">
    <text evidence="2 9">Belongs to the WRB/GET1 family.</text>
</comment>
<evidence type="ECO:0000256" key="7">
    <source>
        <dbReference type="ARBA" id="ARBA00023054"/>
    </source>
</evidence>
<dbReference type="GO" id="GO:0071816">
    <property type="term" value="P:tail-anchored membrane protein insertion into ER membrane"/>
    <property type="evidence" value="ECO:0007669"/>
    <property type="project" value="InterPro"/>
</dbReference>
<evidence type="ECO:0000256" key="8">
    <source>
        <dbReference type="ARBA" id="ARBA00023136"/>
    </source>
</evidence>
<dbReference type="GO" id="GO:0043529">
    <property type="term" value="C:GET complex"/>
    <property type="evidence" value="ECO:0007669"/>
    <property type="project" value="InterPro"/>
</dbReference>
<evidence type="ECO:0000256" key="1">
    <source>
        <dbReference type="ARBA" id="ARBA00004477"/>
    </source>
</evidence>
<dbReference type="EMBL" id="JANBVN010000005">
    <property type="protein sequence ID" value="KAJ9165293.1"/>
    <property type="molecule type" value="Genomic_DNA"/>
</dbReference>
<reference evidence="11" key="1">
    <citation type="submission" date="2022-07" db="EMBL/GenBank/DDBJ databases">
        <title>Fungi with potential for degradation of polypropylene.</title>
        <authorList>
            <person name="Gostincar C."/>
        </authorList>
    </citation>
    <scope>NUCLEOTIDE SEQUENCE</scope>
    <source>
        <strain evidence="11">EXF-13287</strain>
    </source>
</reference>
<dbReference type="GO" id="GO:0043495">
    <property type="term" value="F:protein-membrane adaptor activity"/>
    <property type="evidence" value="ECO:0007669"/>
    <property type="project" value="TreeGrafter"/>
</dbReference>
<protein>
    <submittedName>
        <fullName evidence="11">Protein GET1</fullName>
    </submittedName>
</protein>
<keyword evidence="5 9" id="KW-0256">Endoplasmic reticulum</keyword>
<dbReference type="GO" id="GO:0005789">
    <property type="term" value="C:endoplasmic reticulum membrane"/>
    <property type="evidence" value="ECO:0007669"/>
    <property type="project" value="UniProtKB-SubCell"/>
</dbReference>
<keyword evidence="3 9" id="KW-0813">Transport</keyword>
<evidence type="ECO:0000313" key="11">
    <source>
        <dbReference type="EMBL" id="KAJ9165293.1"/>
    </source>
</evidence>
<evidence type="ECO:0000256" key="4">
    <source>
        <dbReference type="ARBA" id="ARBA00022692"/>
    </source>
</evidence>
<feature type="compositionally biased region" description="Low complexity" evidence="10">
    <location>
        <begin position="196"/>
        <end position="205"/>
    </location>
</feature>
<sequence length="212" mass="23915">MPSLLVVIFVVELAVQIINNFGAAAINSLLWRIYTSLPTQLSKDYAHQRKLQAEYLAVRKELNGTSSQDQFARWAKLRRKHDTLLEELEKKKKSLEATKSGFDRYVTGVRWASTKGLQWFLPFWYAKEPMFWLPYGWFPYYVEWFLSFPRAPLGSVSIVAWQWACTGVLTLLVETIGAIVGLVAGSKQKQAVPVPAGRSSAAGRAAAEKKTS</sequence>
<comment type="caution">
    <text evidence="11">The sequence shown here is derived from an EMBL/GenBank/DDBJ whole genome shotgun (WGS) entry which is preliminary data.</text>
</comment>
<feature type="topological domain" description="Cytoplasmic" evidence="9">
    <location>
        <begin position="173"/>
        <end position="212"/>
    </location>
</feature>
<feature type="coiled-coil region" evidence="9">
    <location>
        <begin position="78"/>
        <end position="105"/>
    </location>
</feature>
<keyword evidence="4 9" id="KW-0812">Transmembrane</keyword>
<keyword evidence="12" id="KW-1185">Reference proteome</keyword>
<evidence type="ECO:0000256" key="6">
    <source>
        <dbReference type="ARBA" id="ARBA00022989"/>
    </source>
</evidence>
<organism evidence="11 12">
    <name type="scientific">Coniochaeta hoffmannii</name>
    <dbReference type="NCBI Taxonomy" id="91930"/>
    <lineage>
        <taxon>Eukaryota</taxon>
        <taxon>Fungi</taxon>
        <taxon>Dikarya</taxon>
        <taxon>Ascomycota</taxon>
        <taxon>Pezizomycotina</taxon>
        <taxon>Sordariomycetes</taxon>
        <taxon>Sordariomycetidae</taxon>
        <taxon>Coniochaetales</taxon>
        <taxon>Coniochaetaceae</taxon>
        <taxon>Coniochaeta</taxon>
    </lineage>
</organism>
<dbReference type="Proteomes" id="UP001174691">
    <property type="component" value="Unassembled WGS sequence"/>
</dbReference>
<dbReference type="PANTHER" id="PTHR42650">
    <property type="entry name" value="TAIL-ANCHORED PROTEIN INSERTION RECEPTOR WRB"/>
    <property type="match status" value="1"/>
</dbReference>
<dbReference type="FunFam" id="1.10.287.660:FF:000006">
    <property type="entry name" value="Protein GET1"/>
    <property type="match status" value="1"/>
</dbReference>
<evidence type="ECO:0000256" key="3">
    <source>
        <dbReference type="ARBA" id="ARBA00022448"/>
    </source>
</evidence>